<organism evidence="1 2">
    <name type="scientific">Mojavia pulchra JT2-VF2</name>
    <dbReference type="NCBI Taxonomy" id="287848"/>
    <lineage>
        <taxon>Bacteria</taxon>
        <taxon>Bacillati</taxon>
        <taxon>Cyanobacteriota</taxon>
        <taxon>Cyanophyceae</taxon>
        <taxon>Nostocales</taxon>
        <taxon>Nostocaceae</taxon>
    </lineage>
</organism>
<evidence type="ECO:0000313" key="2">
    <source>
        <dbReference type="Proteomes" id="UP000715781"/>
    </source>
</evidence>
<proteinExistence type="predicted"/>
<gene>
    <name evidence="1" type="ORF">KME32_13915</name>
</gene>
<dbReference type="AlphaFoldDB" id="A0A951PZ69"/>
<protein>
    <submittedName>
        <fullName evidence="1">Cyanoexosortase B system-associated protein</fullName>
    </submittedName>
</protein>
<reference evidence="1" key="2">
    <citation type="journal article" date="2022" name="Microbiol. Resour. Announc.">
        <title>Metagenome Sequencing to Explore Phylogenomics of Terrestrial Cyanobacteria.</title>
        <authorList>
            <person name="Ward R.D."/>
            <person name="Stajich J.E."/>
            <person name="Johansen J.R."/>
            <person name="Huntemann M."/>
            <person name="Clum A."/>
            <person name="Foster B."/>
            <person name="Foster B."/>
            <person name="Roux S."/>
            <person name="Palaniappan K."/>
            <person name="Varghese N."/>
            <person name="Mukherjee S."/>
            <person name="Reddy T.B.K."/>
            <person name="Daum C."/>
            <person name="Copeland A."/>
            <person name="Chen I.A."/>
            <person name="Ivanova N.N."/>
            <person name="Kyrpides N.C."/>
            <person name="Shapiro N."/>
            <person name="Eloe-Fadrosh E.A."/>
            <person name="Pietrasiak N."/>
        </authorList>
    </citation>
    <scope>NUCLEOTIDE SEQUENCE</scope>
    <source>
        <strain evidence="1">JT2-VF2</strain>
    </source>
</reference>
<dbReference type="EMBL" id="JAHHHN010000007">
    <property type="protein sequence ID" value="MBW4562222.1"/>
    <property type="molecule type" value="Genomic_DNA"/>
</dbReference>
<dbReference type="InterPro" id="IPR030917">
    <property type="entry name" value="Cyanoexo_CrtB_assoc"/>
</dbReference>
<comment type="caution">
    <text evidence="1">The sequence shown here is derived from an EMBL/GenBank/DDBJ whole genome shotgun (WGS) entry which is preliminary data.</text>
</comment>
<evidence type="ECO:0000313" key="1">
    <source>
        <dbReference type="EMBL" id="MBW4562222.1"/>
    </source>
</evidence>
<dbReference type="Proteomes" id="UP000715781">
    <property type="component" value="Unassembled WGS sequence"/>
</dbReference>
<name>A0A951PZ69_9NOST</name>
<reference evidence="1" key="1">
    <citation type="submission" date="2021-05" db="EMBL/GenBank/DDBJ databases">
        <authorList>
            <person name="Pietrasiak N."/>
            <person name="Ward R."/>
            <person name="Stajich J.E."/>
            <person name="Kurbessoian T."/>
        </authorList>
    </citation>
    <scope>NUCLEOTIDE SEQUENCE</scope>
    <source>
        <strain evidence="1">JT2-VF2</strain>
    </source>
</reference>
<accession>A0A951PZ69</accession>
<sequence>MIYLNKFFKVSQWNQVVALLLLLLLFAIGSVPGYLTGHWQWKQPPPITSLKALKHIRNSGLTLPGWQTIEQVQQQIGEQKWSLQLIKKEDSQTQAILLLLPQNGPMDQPEVEWTDINGWGKSRWGKWDIAQYRSAQFAVKQPRETQVEARFFRASTQQETFGVLQWYALPNGGHPSPFRWFVADQLAQWRKQRVPWVGVSILVPMEPLGQVEKIWPLAESIGQKVQAALMADSLQSN</sequence>
<dbReference type="NCBIfam" id="TIGR04533">
    <property type="entry name" value="cyanosortB_assc"/>
    <property type="match status" value="1"/>
</dbReference>